<evidence type="ECO:0000313" key="1">
    <source>
        <dbReference type="EMBL" id="PTA68477.1"/>
    </source>
</evidence>
<dbReference type="InterPro" id="IPR006626">
    <property type="entry name" value="PbH1"/>
</dbReference>
<organism evidence="1 2">
    <name type="scientific">Deinococcus arcticus</name>
    <dbReference type="NCBI Taxonomy" id="2136176"/>
    <lineage>
        <taxon>Bacteria</taxon>
        <taxon>Thermotogati</taxon>
        <taxon>Deinococcota</taxon>
        <taxon>Deinococci</taxon>
        <taxon>Deinococcales</taxon>
        <taxon>Deinococcaceae</taxon>
        <taxon>Deinococcus</taxon>
    </lineage>
</organism>
<accession>A0A2T3W9G8</accession>
<protein>
    <submittedName>
        <fullName evidence="1">Uncharacterized protein</fullName>
    </submittedName>
</protein>
<proteinExistence type="predicted"/>
<dbReference type="EMBL" id="PYSV01000005">
    <property type="protein sequence ID" value="PTA68477.1"/>
    <property type="molecule type" value="Genomic_DNA"/>
</dbReference>
<comment type="caution">
    <text evidence="1">The sequence shown here is derived from an EMBL/GenBank/DDBJ whole genome shotgun (WGS) entry which is preliminary data.</text>
</comment>
<reference evidence="1 2" key="1">
    <citation type="submission" date="2018-03" db="EMBL/GenBank/DDBJ databases">
        <title>Draft genome of Deinococcus sp. OD32.</title>
        <authorList>
            <person name="Wang X.-P."/>
            <person name="Du Z.-J."/>
        </authorList>
    </citation>
    <scope>NUCLEOTIDE SEQUENCE [LARGE SCALE GENOMIC DNA]</scope>
    <source>
        <strain evidence="1 2">OD32</strain>
    </source>
</reference>
<keyword evidence="2" id="KW-1185">Reference proteome</keyword>
<dbReference type="SMART" id="SM00710">
    <property type="entry name" value="PbH1"/>
    <property type="match status" value="8"/>
</dbReference>
<dbReference type="SUPFAM" id="SSF51126">
    <property type="entry name" value="Pectin lyase-like"/>
    <property type="match status" value="1"/>
</dbReference>
<evidence type="ECO:0000313" key="2">
    <source>
        <dbReference type="Proteomes" id="UP000240317"/>
    </source>
</evidence>
<dbReference type="RefSeq" id="WP_107137351.1">
    <property type="nucleotide sequence ID" value="NZ_PYSV01000005.1"/>
</dbReference>
<name>A0A2T3W9G8_9DEIO</name>
<sequence>MPRPYGGHGGGPHHLPGEFLLMTYQNTMRRTSLTALLGLGLLVGCTRVEAPVLPVPAPPVAAPVVTPPAPPVTPAPAPTPGLGDALGLVEIRFENIGAETMTASAQSVRSGLQGQGLTTAGGVQLELASRGSFTTGTRGAGGHRHLYATFRVRNATSAGVASPQARSNLTFIAASTPGTVGETPMSSFLKFDGTAANPAIAPTILPTHGMAPDPLSGGARLLPGGEDLQIFTEQEVDPARFQTPTTPAALGVTRLFPYGFVVRNVNTPGSRALPPNPAAGQFDGLVTFAMKVPLQATPAEDPFSFSMMFEAVDDSLTRVTESAEEQALGSQAAARAAALNATEIAALCGTTSTGPGLKFIPSVTTAGNTVRRAKLGGDFIITEYAAPAVSAIGNTALTVPASQGLLARVQAVPTQGQPAPTLSATVAGTSARGGNVTANPDGSVAFDPKAGDGGVADTISGTVSDGSCTTPAGVLNTTINIGQRVWYVKNDAAAGDGRRSGPFATLAAAQTASGDGDIIYVYRGDGTTANQNAGITLKANQKLIGQGVPLTVGSTAVEPAGQAPTIGHTTGAAVTLPGSAAGTTEIRGLTINAGGTGAQGIAGTTFGTLTVADLSVSTTGGPALNLTTGTVNGTIGTLSSTASAGAGLTFTTVNGTLTGTSGSVTDAVGTGLNISGGALNLTYGGSLAKAATGALLSVSGGHTGTLSLTGNLNATAGTGLQFDNADGTYLLNAVSGTAALNGGDAGIDILSDSAGTFTFGPGVAITNPTGTAFRINGSAPTVTMRGPIAKASAGRVVDITDMPSGTVTFGGGAVTGGATPALTATAGDGILLSNMDGTVNFTGNTALSGGSGVDVVNGSSGTVLFSDTSSVTGQGTANIALDVNGGAPTLTYRGTLTHNAGRVVSVQNLTGGSVMVSGTVTSGTAALPTGRGVLLQNNTGGSVTFSGPSKSFYTGANPAVIAVNNTGATLLMPNGGLAITTTTGNGLAVTGGGTVAVTGVTNTITSAGGIALIVQNTTIGAGGLNFRQINATGGTHGILLNNTGSTAGLTVLGDGASNTATTTRGRITAAAGGGTLAPGSGGIIQGASTRGVSLTNTGPVVLRNMVLQNNGSAGADATRAGIWAEGVPQLDLDNLLVSGHAGNFGLRALNSGNITIMHSQWENNATTAGVEATDIWNVALENLSGTSSFKHSLFQNSREMTIGWSQKNAASGTLNIENAEVSGTTAGNGVNLSAFNTSTANLTVKGSSILNNSSTGLQYATNDASGGAVTVEQNTLSGQVVDISLAHQGAGRTVTYSVLNNTTRQQFRAGSSNSINIYQGGTSTASTIMRGTVQGNQVGNAAIANSGSDLGRGIFIEAAGAGTSTALVSGNTVRQIKQESAFYGQVAKGTATAATSPRLNLTLTGNDFQVNTASVNALAGVELVAGTIPNIGDNPTLCVNMQSNTAFVGHSTFAGVYMVTSGFTGSGTSANPTVELQGYAGAANNLAQIEAFLGSSARATTNTPAPIMAQTTGTVRAATAACPTP</sequence>
<dbReference type="InterPro" id="IPR011050">
    <property type="entry name" value="Pectin_lyase_fold/virulence"/>
</dbReference>
<dbReference type="OrthoDB" id="57300at2"/>
<dbReference type="Proteomes" id="UP000240317">
    <property type="component" value="Unassembled WGS sequence"/>
</dbReference>
<gene>
    <name evidence="1" type="ORF">C8263_06650</name>
</gene>